<feature type="compositionally biased region" description="Low complexity" evidence="1">
    <location>
        <begin position="60"/>
        <end position="84"/>
    </location>
</feature>
<dbReference type="EMBL" id="OW240914">
    <property type="protein sequence ID" value="CAH2276088.1"/>
    <property type="molecule type" value="Genomic_DNA"/>
</dbReference>
<accession>A0AAD1RQX7</accession>
<evidence type="ECO:0000313" key="2">
    <source>
        <dbReference type="EMBL" id="CAH2276088.1"/>
    </source>
</evidence>
<feature type="region of interest" description="Disordered" evidence="1">
    <location>
        <begin position="59"/>
        <end position="119"/>
    </location>
</feature>
<evidence type="ECO:0000256" key="1">
    <source>
        <dbReference type="SAM" id="MobiDB-lite"/>
    </source>
</evidence>
<dbReference type="AlphaFoldDB" id="A0AAD1RQX7"/>
<organism evidence="2 3">
    <name type="scientific">Pelobates cultripes</name>
    <name type="common">Western spadefoot toad</name>
    <dbReference type="NCBI Taxonomy" id="61616"/>
    <lineage>
        <taxon>Eukaryota</taxon>
        <taxon>Metazoa</taxon>
        <taxon>Chordata</taxon>
        <taxon>Craniata</taxon>
        <taxon>Vertebrata</taxon>
        <taxon>Euteleostomi</taxon>
        <taxon>Amphibia</taxon>
        <taxon>Batrachia</taxon>
        <taxon>Anura</taxon>
        <taxon>Pelobatoidea</taxon>
        <taxon>Pelobatidae</taxon>
        <taxon>Pelobates</taxon>
    </lineage>
</organism>
<reference evidence="2" key="1">
    <citation type="submission" date="2022-03" db="EMBL/GenBank/DDBJ databases">
        <authorList>
            <person name="Alioto T."/>
            <person name="Alioto T."/>
            <person name="Gomez Garrido J."/>
        </authorList>
    </citation>
    <scope>NUCLEOTIDE SEQUENCE</scope>
</reference>
<sequence length="119" mass="12582">MGASSHIGNSQSTWMWYGVMDAIYGHRLANQGREGDLDSASALLESIMELVDTVEGLSNDASTFSDDAPSTSSSSDSTMVSTPTQPQIKPNAPRHQHTGDKRRYAAGCAHSHGGDAGSR</sequence>
<dbReference type="Proteomes" id="UP001295444">
    <property type="component" value="Chromosome 03"/>
</dbReference>
<evidence type="ECO:0000313" key="3">
    <source>
        <dbReference type="Proteomes" id="UP001295444"/>
    </source>
</evidence>
<protein>
    <submittedName>
        <fullName evidence="2">Uncharacterized protein</fullName>
    </submittedName>
</protein>
<keyword evidence="3" id="KW-1185">Reference proteome</keyword>
<name>A0AAD1RQX7_PELCU</name>
<proteinExistence type="predicted"/>
<gene>
    <name evidence="2" type="ORF">PECUL_23A023821</name>
</gene>